<dbReference type="GO" id="GO:0046872">
    <property type="term" value="F:metal ion binding"/>
    <property type="evidence" value="ECO:0007669"/>
    <property type="project" value="TreeGrafter"/>
</dbReference>
<evidence type="ECO:0000256" key="2">
    <source>
        <dbReference type="ARBA" id="ARBA00023186"/>
    </source>
</evidence>
<proteinExistence type="inferred from homology"/>
<dbReference type="GO" id="GO:0051087">
    <property type="term" value="F:protein-folding chaperone binding"/>
    <property type="evidence" value="ECO:0007669"/>
    <property type="project" value="TreeGrafter"/>
</dbReference>
<dbReference type="GO" id="GO:0005737">
    <property type="term" value="C:cytoplasm"/>
    <property type="evidence" value="ECO:0007669"/>
    <property type="project" value="UniProtKB-SubCell"/>
</dbReference>
<evidence type="ECO:0000256" key="4">
    <source>
        <dbReference type="RuleBase" id="RU000535"/>
    </source>
</evidence>
<comment type="similarity">
    <text evidence="1 3 4">Belongs to the GroES chaperonin family.</text>
</comment>
<keyword evidence="2 3" id="KW-0143">Chaperone</keyword>
<comment type="subunit">
    <text evidence="3">Heptamer of 7 subunits arranged in a ring. Interacts with the chaperonin GroEL.</text>
</comment>
<dbReference type="InterPro" id="IPR037124">
    <property type="entry name" value="Chaperonin_GroES_sf"/>
</dbReference>
<evidence type="ECO:0000256" key="3">
    <source>
        <dbReference type="HAMAP-Rule" id="MF_00580"/>
    </source>
</evidence>
<dbReference type="Gene3D" id="2.30.33.40">
    <property type="entry name" value="GroES chaperonin"/>
    <property type="match status" value="1"/>
</dbReference>
<dbReference type="NCBIfam" id="NF001531">
    <property type="entry name" value="PRK00364.2-2"/>
    <property type="match status" value="1"/>
</dbReference>
<comment type="subcellular location">
    <subcellularLocation>
        <location evidence="3">Cytoplasm</location>
    </subcellularLocation>
</comment>
<dbReference type="FunFam" id="2.30.33.40:FF:000001">
    <property type="entry name" value="10 kDa chaperonin"/>
    <property type="match status" value="1"/>
</dbReference>
<gene>
    <name evidence="3" type="primary">groES</name>
    <name evidence="3" type="synonym">groS</name>
    <name evidence="5" type="ORF">BHW43_05455</name>
</gene>
<dbReference type="GO" id="GO:0044183">
    <property type="term" value="F:protein folding chaperone"/>
    <property type="evidence" value="ECO:0007669"/>
    <property type="project" value="InterPro"/>
</dbReference>
<dbReference type="AlphaFoldDB" id="A0A1Q6R5L1"/>
<accession>A0A1Q6R5L1</accession>
<dbReference type="PRINTS" id="PR00297">
    <property type="entry name" value="CHAPERONIN10"/>
</dbReference>
<comment type="caution">
    <text evidence="5">The sequence shown here is derived from an EMBL/GenBank/DDBJ whole genome shotgun (WGS) entry which is preliminary data.</text>
</comment>
<protein>
    <recommendedName>
        <fullName evidence="3">Co-chaperonin GroES</fullName>
    </recommendedName>
    <alternativeName>
        <fullName evidence="3">10 kDa chaperonin</fullName>
    </alternativeName>
    <alternativeName>
        <fullName evidence="3">Chaperonin-10</fullName>
        <shortName evidence="3">Cpn10</shortName>
    </alternativeName>
</protein>
<dbReference type="HAMAP" id="MF_00580">
    <property type="entry name" value="CH10"/>
    <property type="match status" value="1"/>
</dbReference>
<comment type="function">
    <text evidence="3 4">Together with the chaperonin GroEL, plays an essential role in assisting protein folding. The GroEL-GroES system forms a nano-cage that allows encapsulation of the non-native substrate proteins and provides a physical environment optimized to promote and accelerate protein folding. GroES binds to the apical surface of the GroEL ring, thereby capping the opening of the GroEL channel.</text>
</comment>
<keyword evidence="3" id="KW-0963">Cytoplasm</keyword>
<dbReference type="NCBIfam" id="NF001533">
    <property type="entry name" value="PRK00364.2-4"/>
    <property type="match status" value="1"/>
</dbReference>
<dbReference type="CDD" id="cd00320">
    <property type="entry name" value="cpn10"/>
    <property type="match status" value="1"/>
</dbReference>
<dbReference type="InterPro" id="IPR011032">
    <property type="entry name" value="GroES-like_sf"/>
</dbReference>
<name>A0A1Q6R5L1_9FIRM</name>
<organism evidence="5 6">
    <name type="scientific">Phascolarctobacterium succinatutens</name>
    <dbReference type="NCBI Taxonomy" id="626940"/>
    <lineage>
        <taxon>Bacteria</taxon>
        <taxon>Bacillati</taxon>
        <taxon>Bacillota</taxon>
        <taxon>Negativicutes</taxon>
        <taxon>Acidaminococcales</taxon>
        <taxon>Acidaminococcaceae</taxon>
        <taxon>Phascolarctobacterium</taxon>
    </lineage>
</organism>
<evidence type="ECO:0000256" key="1">
    <source>
        <dbReference type="ARBA" id="ARBA00006975"/>
    </source>
</evidence>
<dbReference type="GO" id="GO:0051082">
    <property type="term" value="F:unfolded protein binding"/>
    <property type="evidence" value="ECO:0007669"/>
    <property type="project" value="TreeGrafter"/>
</dbReference>
<dbReference type="InterPro" id="IPR020818">
    <property type="entry name" value="Chaperonin_GroES"/>
</dbReference>
<dbReference type="NCBIfam" id="NF001534">
    <property type="entry name" value="PRK00364.2-5"/>
    <property type="match status" value="1"/>
</dbReference>
<dbReference type="RefSeq" id="WP_210684786.1">
    <property type="nucleotide sequence ID" value="NZ_CATXFH010000011.1"/>
</dbReference>
<evidence type="ECO:0000313" key="6">
    <source>
        <dbReference type="Proteomes" id="UP000186777"/>
    </source>
</evidence>
<dbReference type="GO" id="GO:0005524">
    <property type="term" value="F:ATP binding"/>
    <property type="evidence" value="ECO:0007669"/>
    <property type="project" value="InterPro"/>
</dbReference>
<evidence type="ECO:0000313" key="5">
    <source>
        <dbReference type="EMBL" id="OLA37658.1"/>
    </source>
</evidence>
<dbReference type="Pfam" id="PF00166">
    <property type="entry name" value="Cpn10"/>
    <property type="match status" value="1"/>
</dbReference>
<dbReference type="PANTHER" id="PTHR10772:SF58">
    <property type="entry name" value="CO-CHAPERONIN GROES"/>
    <property type="match status" value="1"/>
</dbReference>
<dbReference type="SMART" id="SM00883">
    <property type="entry name" value="Cpn10"/>
    <property type="match status" value="1"/>
</dbReference>
<dbReference type="SUPFAM" id="SSF50129">
    <property type="entry name" value="GroES-like"/>
    <property type="match status" value="1"/>
</dbReference>
<dbReference type="EMBL" id="MNTG01000028">
    <property type="protein sequence ID" value="OLA37658.1"/>
    <property type="molecule type" value="Genomic_DNA"/>
</dbReference>
<dbReference type="PANTHER" id="PTHR10772">
    <property type="entry name" value="10 KDA HEAT SHOCK PROTEIN"/>
    <property type="match status" value="1"/>
</dbReference>
<dbReference type="Proteomes" id="UP000186777">
    <property type="component" value="Unassembled WGS sequence"/>
</dbReference>
<reference evidence="5 6" key="1">
    <citation type="journal article" date="2016" name="Nat. Biotechnol.">
        <title>Measurement of bacterial replication rates in microbial communities.</title>
        <authorList>
            <person name="Brown C.T."/>
            <person name="Olm M.R."/>
            <person name="Thomas B.C."/>
            <person name="Banfield J.F."/>
        </authorList>
    </citation>
    <scope>NUCLEOTIDE SEQUENCE [LARGE SCALE GENOMIC DNA]</scope>
    <source>
        <strain evidence="5">46_33</strain>
    </source>
</reference>
<dbReference type="STRING" id="626940.BHW43_05455"/>
<sequence length="96" mass="10518">MLKPLADHVIVEVVEVEEKTASGIFLPDTAVKEKPQQGKVLAVGRGKYSDNGTLIKPEVKVGDEVIFAKYSGTPVKHQGKDYLILSERDILATIEK</sequence>